<dbReference type="EMBL" id="GL832957">
    <property type="protein sequence ID" value="EGD78775.1"/>
    <property type="molecule type" value="Genomic_DNA"/>
</dbReference>
<feature type="binding site" evidence="1">
    <location>
        <position position="413"/>
    </location>
    <ligand>
        <name>Zn(2+)</name>
        <dbReference type="ChEBI" id="CHEBI:29105"/>
    </ligand>
</feature>
<dbReference type="PANTHER" id="PTHR12736:SF7">
    <property type="entry name" value="LANC-LIKE PROTEIN 3"/>
    <property type="match status" value="1"/>
</dbReference>
<dbReference type="CDD" id="cd04794">
    <property type="entry name" value="euk_LANCL"/>
    <property type="match status" value="1"/>
</dbReference>
<dbReference type="GO" id="GO:0046872">
    <property type="term" value="F:metal ion binding"/>
    <property type="evidence" value="ECO:0007669"/>
    <property type="project" value="UniProtKB-KW"/>
</dbReference>
<dbReference type="SUPFAM" id="SSF158745">
    <property type="entry name" value="LanC-like"/>
    <property type="match status" value="1"/>
</dbReference>
<dbReference type="KEGG" id="sre:PTSG_01752"/>
<feature type="compositionally biased region" description="Basic and acidic residues" evidence="2">
    <location>
        <begin position="181"/>
        <end position="191"/>
    </location>
</feature>
<dbReference type="Pfam" id="PF05147">
    <property type="entry name" value="LANC_like"/>
    <property type="match status" value="1"/>
</dbReference>
<feature type="binding site" evidence="1">
    <location>
        <position position="353"/>
    </location>
    <ligand>
        <name>Zn(2+)</name>
        <dbReference type="ChEBI" id="CHEBI:29105"/>
    </ligand>
</feature>
<dbReference type="InterPro" id="IPR007822">
    <property type="entry name" value="LANC-like"/>
</dbReference>
<keyword evidence="1" id="KW-0479">Metal-binding</keyword>
<dbReference type="GO" id="GO:0005886">
    <property type="term" value="C:plasma membrane"/>
    <property type="evidence" value="ECO:0007669"/>
    <property type="project" value="TreeGrafter"/>
</dbReference>
<reference evidence="3" key="1">
    <citation type="submission" date="2009-08" db="EMBL/GenBank/DDBJ databases">
        <title>Annotation of Salpingoeca rosetta.</title>
        <authorList>
            <consortium name="The Broad Institute Genome Sequencing Platform"/>
            <person name="Russ C."/>
            <person name="Cuomo C."/>
            <person name="Burger G."/>
            <person name="Gray M.W."/>
            <person name="Holland P.W.H."/>
            <person name="King N."/>
            <person name="Lang F.B.F."/>
            <person name="Roger A.J."/>
            <person name="Ruiz-Trillo I."/>
            <person name="Young S.K."/>
            <person name="Zeng Q."/>
            <person name="Gargeya S."/>
            <person name="Alvarado L."/>
            <person name="Berlin A."/>
            <person name="Chapman S.B."/>
            <person name="Chen Z."/>
            <person name="Freedman E."/>
            <person name="Gellesch M."/>
            <person name="Goldberg J."/>
            <person name="Griggs A."/>
            <person name="Gujja S."/>
            <person name="Heilman E."/>
            <person name="Heiman D."/>
            <person name="Howarth C."/>
            <person name="Mehta T."/>
            <person name="Neiman D."/>
            <person name="Pearson M."/>
            <person name="Roberts A."/>
            <person name="Saif S."/>
            <person name="Shea T."/>
            <person name="Shenoy N."/>
            <person name="Sisk P."/>
            <person name="Stolte C."/>
            <person name="Sykes S."/>
            <person name="White J."/>
            <person name="Yandava C."/>
            <person name="Haas B."/>
            <person name="Nusbaum C."/>
            <person name="Birren B."/>
        </authorList>
    </citation>
    <scope>NUCLEOTIDE SEQUENCE [LARGE SCALE GENOMIC DNA]</scope>
    <source>
        <strain evidence="3">ATCC 50818</strain>
    </source>
</reference>
<dbReference type="GO" id="GO:0031179">
    <property type="term" value="P:peptide modification"/>
    <property type="evidence" value="ECO:0007669"/>
    <property type="project" value="InterPro"/>
</dbReference>
<dbReference type="InterPro" id="IPR012341">
    <property type="entry name" value="6hp_glycosidase-like_sf"/>
</dbReference>
<keyword evidence="4" id="KW-1185">Reference proteome</keyword>
<accession>F2TYV1</accession>
<dbReference type="AlphaFoldDB" id="F2TYV1"/>
<dbReference type="OMA" id="CSEYVAS"/>
<evidence type="ECO:0008006" key="5">
    <source>
        <dbReference type="Google" id="ProtNLM"/>
    </source>
</evidence>
<dbReference type="Proteomes" id="UP000007799">
    <property type="component" value="Unassembled WGS sequence"/>
</dbReference>
<dbReference type="FunCoup" id="F2TYV1">
    <property type="interactions" value="1214"/>
</dbReference>
<dbReference type="GO" id="GO:0005975">
    <property type="term" value="P:carbohydrate metabolic process"/>
    <property type="evidence" value="ECO:0007669"/>
    <property type="project" value="InterPro"/>
</dbReference>
<feature type="binding site" evidence="1">
    <location>
        <position position="414"/>
    </location>
    <ligand>
        <name>Zn(2+)</name>
        <dbReference type="ChEBI" id="CHEBI:29105"/>
    </ligand>
</feature>
<dbReference type="InParanoid" id="F2TYV1"/>
<dbReference type="PRINTS" id="PR01955">
    <property type="entry name" value="LANCFRANKIA"/>
</dbReference>
<dbReference type="OrthoDB" id="10257263at2759"/>
<dbReference type="PRINTS" id="PR01950">
    <property type="entry name" value="LANCSUPER"/>
</dbReference>
<name>F2TYV1_SALR5</name>
<evidence type="ECO:0000313" key="4">
    <source>
        <dbReference type="Proteomes" id="UP000007799"/>
    </source>
</evidence>
<evidence type="ECO:0000256" key="1">
    <source>
        <dbReference type="PIRSR" id="PIRSR607822-1"/>
    </source>
</evidence>
<dbReference type="PANTHER" id="PTHR12736">
    <property type="entry name" value="LANC-LIKE PROTEIN"/>
    <property type="match status" value="1"/>
</dbReference>
<evidence type="ECO:0000313" key="3">
    <source>
        <dbReference type="EMBL" id="EGD78775.1"/>
    </source>
</evidence>
<gene>
    <name evidence="3" type="ORF">PTSG_01752</name>
</gene>
<dbReference type="eggNOG" id="KOG2787">
    <property type="taxonomic scope" value="Eukaryota"/>
</dbReference>
<proteinExistence type="predicted"/>
<organism evidence="4">
    <name type="scientific">Salpingoeca rosetta (strain ATCC 50818 / BSB-021)</name>
    <dbReference type="NCBI Taxonomy" id="946362"/>
    <lineage>
        <taxon>Eukaryota</taxon>
        <taxon>Choanoflagellata</taxon>
        <taxon>Craspedida</taxon>
        <taxon>Salpingoecidae</taxon>
        <taxon>Salpingoeca</taxon>
    </lineage>
</organism>
<protein>
    <recommendedName>
        <fullName evidence="5">Lanthionine synthetase C family protein</fullName>
    </recommendedName>
</protein>
<dbReference type="SMART" id="SM01260">
    <property type="entry name" value="LANC_like"/>
    <property type="match status" value="1"/>
</dbReference>
<dbReference type="RefSeq" id="XP_004997731.1">
    <property type="nucleotide sequence ID" value="XM_004997674.1"/>
</dbReference>
<feature type="region of interest" description="Disordered" evidence="2">
    <location>
        <begin position="181"/>
        <end position="208"/>
    </location>
</feature>
<dbReference type="GeneID" id="16078326"/>
<keyword evidence="1" id="KW-0862">Zinc</keyword>
<evidence type="ECO:0000256" key="2">
    <source>
        <dbReference type="SAM" id="MobiDB-lite"/>
    </source>
</evidence>
<dbReference type="Gene3D" id="1.50.10.10">
    <property type="match status" value="1"/>
</dbReference>
<sequence>MARIVRNPRRFYRNPFLNHSGEELEQAVSSPDALQTLGPAALSRLVERLILPQFVLDGEGRGTEASRYGSVYVGMAGLALLLFDMGITARESEEQVKEVGDEERPVFGDGNSSFDYWQRAADIVPQALERISPRRLASFLEGRAGCYALHAATMHRLGSAAAAEASAKQLCNLWDKGEEAQQVRTDEQPDGHHHHHHQHQHRHRHTVPVSEMAPGECELLYGRAGYLYALLFVHKHCSGGSGEVEGVHLISEGLVRAVVHAIIQEGARNGSRDDAPFVLTYFWHDSLYLGAAHGIAGILLTLLQAREMFPGAVTDDELVLILSTATQLARYRFRNGNYPSSYGSDKDDKVQWCHGAPGVIPLLLRVARDIATCPPHVLEQADVLRPAEYVRIAQAAADLVWKQGVLLKGLGLCHGVGGNGLALLAMYRETGQPIYLHRARAFAHVGLKSQEQMLLVPDRPYSLFEGAGGLAALMLALQSPQRAHFPAYEL</sequence>
<feature type="compositionally biased region" description="Basic residues" evidence="2">
    <location>
        <begin position="192"/>
        <end position="206"/>
    </location>
</feature>